<keyword evidence="2" id="KW-1185">Reference proteome</keyword>
<name>A0ABP0H572_9DINO</name>
<gene>
    <name evidence="1" type="ORF">CCMP2556_LOCUS106</name>
</gene>
<sequence length="235" mass="26455">MTLQWVEFFGGRAEATRMMWYAGYSVAKLDLNYAHDKADAAQRAKNFSTRHAKKFAILVLLYGDSDEGFWAHFGMKCSSWTPVTKCTWYMLAYGGPTPKPHYALSNSKHTSKLWTGKLKGWARAVREDPAKKSKTVIKYQDSNGKSRWKGSAKLREEYPPRFGLGLVSIYLDLVNEKIGPPPLPSIVPSAEETFQAMVFDDLWAEADLQAVCHYLRGGTCLAVPPSFRPLLPARL</sequence>
<comment type="caution">
    <text evidence="1">The sequence shown here is derived from an EMBL/GenBank/DDBJ whole genome shotgun (WGS) entry which is preliminary data.</text>
</comment>
<protein>
    <submittedName>
        <fullName evidence="1">Uncharacterized protein</fullName>
    </submittedName>
</protein>
<accession>A0ABP0H572</accession>
<organism evidence="1 2">
    <name type="scientific">Durusdinium trenchii</name>
    <dbReference type="NCBI Taxonomy" id="1381693"/>
    <lineage>
        <taxon>Eukaryota</taxon>
        <taxon>Sar</taxon>
        <taxon>Alveolata</taxon>
        <taxon>Dinophyceae</taxon>
        <taxon>Suessiales</taxon>
        <taxon>Symbiodiniaceae</taxon>
        <taxon>Durusdinium</taxon>
    </lineage>
</organism>
<dbReference type="EMBL" id="CAXAMN010000001">
    <property type="protein sequence ID" value="CAK8985362.1"/>
    <property type="molecule type" value="Genomic_DNA"/>
</dbReference>
<evidence type="ECO:0000313" key="2">
    <source>
        <dbReference type="Proteomes" id="UP001642484"/>
    </source>
</evidence>
<dbReference type="Proteomes" id="UP001642484">
    <property type="component" value="Unassembled WGS sequence"/>
</dbReference>
<proteinExistence type="predicted"/>
<reference evidence="1 2" key="1">
    <citation type="submission" date="2024-02" db="EMBL/GenBank/DDBJ databases">
        <authorList>
            <person name="Chen Y."/>
            <person name="Shah S."/>
            <person name="Dougan E. K."/>
            <person name="Thang M."/>
            <person name="Chan C."/>
        </authorList>
    </citation>
    <scope>NUCLEOTIDE SEQUENCE [LARGE SCALE GENOMIC DNA]</scope>
</reference>
<evidence type="ECO:0000313" key="1">
    <source>
        <dbReference type="EMBL" id="CAK8985362.1"/>
    </source>
</evidence>